<organism evidence="1 2">
    <name type="scientific">Fibrella forsythiae</name>
    <dbReference type="NCBI Taxonomy" id="2817061"/>
    <lineage>
        <taxon>Bacteria</taxon>
        <taxon>Pseudomonadati</taxon>
        <taxon>Bacteroidota</taxon>
        <taxon>Cytophagia</taxon>
        <taxon>Cytophagales</taxon>
        <taxon>Spirosomataceae</taxon>
        <taxon>Fibrella</taxon>
    </lineage>
</organism>
<reference evidence="1 2" key="1">
    <citation type="submission" date="2021-03" db="EMBL/GenBank/DDBJ databases">
        <title>Fibrella sp. HMF5405 genome sequencing and assembly.</title>
        <authorList>
            <person name="Kang H."/>
            <person name="Kim H."/>
            <person name="Bae S."/>
            <person name="Joh K."/>
        </authorList>
    </citation>
    <scope>NUCLEOTIDE SEQUENCE [LARGE SCALE GENOMIC DNA]</scope>
    <source>
        <strain evidence="1 2">HMF5405</strain>
    </source>
</reference>
<gene>
    <name evidence="1" type="ORF">J2I46_04540</name>
</gene>
<dbReference type="InterPro" id="IPR026876">
    <property type="entry name" value="Fn3_assoc_repeat"/>
</dbReference>
<evidence type="ECO:0000313" key="2">
    <source>
        <dbReference type="Proteomes" id="UP000664628"/>
    </source>
</evidence>
<accession>A0ABS3JG13</accession>
<protein>
    <submittedName>
        <fullName evidence="1">Chitobiase/beta-hexosaminidase C-terminal domain-containing protein</fullName>
    </submittedName>
</protein>
<comment type="caution">
    <text evidence="1">The sequence shown here is derived from an EMBL/GenBank/DDBJ whole genome shotgun (WGS) entry which is preliminary data.</text>
</comment>
<dbReference type="Pfam" id="PF13287">
    <property type="entry name" value="Fn3_assoc"/>
    <property type="match status" value="1"/>
</dbReference>
<dbReference type="EMBL" id="JAFMYW010000001">
    <property type="protein sequence ID" value="MBO0947837.1"/>
    <property type="molecule type" value="Genomic_DNA"/>
</dbReference>
<keyword evidence="2" id="KW-1185">Reference proteome</keyword>
<sequence>MTSPDPSVTVYYTLDGSEPNPADLGVNTFIYKNNYVELPEQTDGALLTESYQTFAYTGAIAITDRSNAPNRVSLKSSSYNSGPYYFPVLPLFKSTVVRPWANRT</sequence>
<evidence type="ECO:0000313" key="1">
    <source>
        <dbReference type="EMBL" id="MBO0947837.1"/>
    </source>
</evidence>
<dbReference type="Proteomes" id="UP000664628">
    <property type="component" value="Unassembled WGS sequence"/>
</dbReference>
<proteinExistence type="predicted"/>
<dbReference type="RefSeq" id="WP_207328113.1">
    <property type="nucleotide sequence ID" value="NZ_JAFMYW010000001.1"/>
</dbReference>
<name>A0ABS3JG13_9BACT</name>